<evidence type="ECO:0000256" key="1">
    <source>
        <dbReference type="ARBA" id="ARBA00009179"/>
    </source>
</evidence>
<evidence type="ECO:0000256" key="2">
    <source>
        <dbReference type="ARBA" id="ARBA00022670"/>
    </source>
</evidence>
<keyword evidence="3 5" id="KW-0378">Hydrolase</keyword>
<dbReference type="NCBIfam" id="TIGR00225">
    <property type="entry name" value="prc"/>
    <property type="match status" value="1"/>
</dbReference>
<dbReference type="GO" id="GO:0030288">
    <property type="term" value="C:outer membrane-bounded periplasmic space"/>
    <property type="evidence" value="ECO:0007669"/>
    <property type="project" value="TreeGrafter"/>
</dbReference>
<dbReference type="Pfam" id="PF22694">
    <property type="entry name" value="CtpB_N-like"/>
    <property type="match status" value="1"/>
</dbReference>
<dbReference type="PANTHER" id="PTHR32060:SF30">
    <property type="entry name" value="CARBOXY-TERMINAL PROCESSING PROTEASE CTPA"/>
    <property type="match status" value="1"/>
</dbReference>
<evidence type="ECO:0000256" key="4">
    <source>
        <dbReference type="ARBA" id="ARBA00022825"/>
    </source>
</evidence>
<dbReference type="Gene3D" id="3.90.226.10">
    <property type="entry name" value="2-enoyl-CoA Hydratase, Chain A, domain 1"/>
    <property type="match status" value="1"/>
</dbReference>
<dbReference type="CDD" id="cd07560">
    <property type="entry name" value="Peptidase_S41_CPP"/>
    <property type="match status" value="1"/>
</dbReference>
<dbReference type="AlphaFoldDB" id="A0A3E3E1I8"/>
<evidence type="ECO:0000256" key="6">
    <source>
        <dbReference type="SAM" id="Phobius"/>
    </source>
</evidence>
<dbReference type="CDD" id="cd06782">
    <property type="entry name" value="cpPDZ_CPP-like"/>
    <property type="match status" value="1"/>
</dbReference>
<dbReference type="GO" id="GO:0006508">
    <property type="term" value="P:proteolysis"/>
    <property type="evidence" value="ECO:0007669"/>
    <property type="project" value="UniProtKB-KW"/>
</dbReference>
<dbReference type="RefSeq" id="WP_117531618.1">
    <property type="nucleotide sequence ID" value="NZ_QUSM01000002.1"/>
</dbReference>
<dbReference type="SMART" id="SM00245">
    <property type="entry name" value="TSPc"/>
    <property type="match status" value="1"/>
</dbReference>
<protein>
    <submittedName>
        <fullName evidence="8">S41 family peptidase</fullName>
    </submittedName>
</protein>
<keyword evidence="6" id="KW-0812">Transmembrane</keyword>
<keyword evidence="6" id="KW-0472">Membrane</keyword>
<dbReference type="GO" id="GO:0004175">
    <property type="term" value="F:endopeptidase activity"/>
    <property type="evidence" value="ECO:0007669"/>
    <property type="project" value="TreeGrafter"/>
</dbReference>
<dbReference type="SUPFAM" id="SSF50156">
    <property type="entry name" value="PDZ domain-like"/>
    <property type="match status" value="1"/>
</dbReference>
<comment type="caution">
    <text evidence="8">The sequence shown here is derived from an EMBL/GenBank/DDBJ whole genome shotgun (WGS) entry which is preliminary data.</text>
</comment>
<evidence type="ECO:0000256" key="5">
    <source>
        <dbReference type="RuleBase" id="RU004404"/>
    </source>
</evidence>
<evidence type="ECO:0000313" key="9">
    <source>
        <dbReference type="Proteomes" id="UP000261212"/>
    </source>
</evidence>
<dbReference type="Gene3D" id="3.30.750.44">
    <property type="match status" value="1"/>
</dbReference>
<dbReference type="Pfam" id="PF03572">
    <property type="entry name" value="Peptidase_S41"/>
    <property type="match status" value="1"/>
</dbReference>
<feature type="transmembrane region" description="Helical" evidence="6">
    <location>
        <begin position="12"/>
        <end position="31"/>
    </location>
</feature>
<name>A0A3E3E1I8_9FIRM</name>
<dbReference type="InterPro" id="IPR036034">
    <property type="entry name" value="PDZ_sf"/>
</dbReference>
<reference evidence="8 9" key="1">
    <citation type="submission" date="2018-08" db="EMBL/GenBank/DDBJ databases">
        <title>A genome reference for cultivated species of the human gut microbiota.</title>
        <authorList>
            <person name="Zou Y."/>
            <person name="Xue W."/>
            <person name="Luo G."/>
        </authorList>
    </citation>
    <scope>NUCLEOTIDE SEQUENCE [LARGE SCALE GENOMIC DNA]</scope>
    <source>
        <strain evidence="8 9">AM25-6</strain>
    </source>
</reference>
<dbReference type="GO" id="GO:0007165">
    <property type="term" value="P:signal transduction"/>
    <property type="evidence" value="ECO:0007669"/>
    <property type="project" value="TreeGrafter"/>
</dbReference>
<evidence type="ECO:0000256" key="3">
    <source>
        <dbReference type="ARBA" id="ARBA00022801"/>
    </source>
</evidence>
<dbReference type="PANTHER" id="PTHR32060">
    <property type="entry name" value="TAIL-SPECIFIC PROTEASE"/>
    <property type="match status" value="1"/>
</dbReference>
<comment type="similarity">
    <text evidence="1 5">Belongs to the peptidase S41A family.</text>
</comment>
<sequence length="405" mass="44650">MENNKKNKGKIVVIGIVAAIVLVTNLLTFLITSSCNLAIGNKVLINTPSTTSAKNITKLVSLEKLLKEDYYTELDEQKLWNYAFKGLYAGTGDPYSTYYTEEEFNSYTEGFDSNYSGVGIQIMNNENSQVIVDSVFQGSPAEKSGMKAGDIITKVDDMDTTKASTSDVSKKLRGKTHTKVTVTVLRDKKEITMVITRDKIDMKRVSGKMIGDLGYIKITEFTDKVGKQFENYYNEYTNKNMKGLIIDLRDNPGGLVNEATEIANLLLKENSTIISTTNKSGKTQTVKDTTSEYAKVPIVVLINENSASSSEILSCALQDNKVATIMGVKSYGKGIIQEVKSLLDGSGVTITSDEYVSPSGHKIHKKGITPNQTVKLNSKKSLNQLSEKEDNQLQSAIKYLKQNIK</sequence>
<keyword evidence="2 5" id="KW-0645">Protease</keyword>
<proteinExistence type="inferred from homology"/>
<dbReference type="InterPro" id="IPR004447">
    <property type="entry name" value="Peptidase_S41A"/>
</dbReference>
<gene>
    <name evidence="8" type="ORF">DW687_03600</name>
</gene>
<evidence type="ECO:0000313" key="8">
    <source>
        <dbReference type="EMBL" id="RGD75420.1"/>
    </source>
</evidence>
<dbReference type="Pfam" id="PF17820">
    <property type="entry name" value="PDZ_6"/>
    <property type="match status" value="1"/>
</dbReference>
<dbReference type="EMBL" id="QUSM01000002">
    <property type="protein sequence ID" value="RGD75420.1"/>
    <property type="molecule type" value="Genomic_DNA"/>
</dbReference>
<dbReference type="GO" id="GO:0008236">
    <property type="term" value="F:serine-type peptidase activity"/>
    <property type="evidence" value="ECO:0007669"/>
    <property type="project" value="UniProtKB-KW"/>
</dbReference>
<feature type="domain" description="PDZ" evidence="7">
    <location>
        <begin position="101"/>
        <end position="199"/>
    </location>
</feature>
<dbReference type="SUPFAM" id="SSF52096">
    <property type="entry name" value="ClpP/crotonase"/>
    <property type="match status" value="1"/>
</dbReference>
<dbReference type="Gene3D" id="2.30.42.10">
    <property type="match status" value="1"/>
</dbReference>
<accession>A0A3E3E1I8</accession>
<keyword evidence="6" id="KW-1133">Transmembrane helix</keyword>
<dbReference type="PROSITE" id="PS51257">
    <property type="entry name" value="PROKAR_LIPOPROTEIN"/>
    <property type="match status" value="1"/>
</dbReference>
<dbReference type="Proteomes" id="UP000261212">
    <property type="component" value="Unassembled WGS sequence"/>
</dbReference>
<dbReference type="InterPro" id="IPR005151">
    <property type="entry name" value="Tail-specific_protease"/>
</dbReference>
<dbReference type="InterPro" id="IPR001478">
    <property type="entry name" value="PDZ"/>
</dbReference>
<dbReference type="InterPro" id="IPR029045">
    <property type="entry name" value="ClpP/crotonase-like_dom_sf"/>
</dbReference>
<organism evidence="8 9">
    <name type="scientific">Anaerofustis stercorihominis</name>
    <dbReference type="NCBI Taxonomy" id="214853"/>
    <lineage>
        <taxon>Bacteria</taxon>
        <taxon>Bacillati</taxon>
        <taxon>Bacillota</taxon>
        <taxon>Clostridia</taxon>
        <taxon>Eubacteriales</taxon>
        <taxon>Eubacteriaceae</taxon>
        <taxon>Anaerofustis</taxon>
    </lineage>
</organism>
<dbReference type="InterPro" id="IPR055210">
    <property type="entry name" value="CtpA/B_N"/>
</dbReference>
<evidence type="ECO:0000259" key="7">
    <source>
        <dbReference type="PROSITE" id="PS50106"/>
    </source>
</evidence>
<dbReference type="InterPro" id="IPR041489">
    <property type="entry name" value="PDZ_6"/>
</dbReference>
<dbReference type="SMART" id="SM00228">
    <property type="entry name" value="PDZ"/>
    <property type="match status" value="1"/>
</dbReference>
<keyword evidence="4 5" id="KW-0720">Serine protease</keyword>
<dbReference type="PROSITE" id="PS50106">
    <property type="entry name" value="PDZ"/>
    <property type="match status" value="1"/>
</dbReference>